<dbReference type="SMART" id="SM00360">
    <property type="entry name" value="RRM"/>
    <property type="match status" value="1"/>
</dbReference>
<evidence type="ECO:0000256" key="1">
    <source>
        <dbReference type="ARBA" id="ARBA00022664"/>
    </source>
</evidence>
<dbReference type="GO" id="GO:0003723">
    <property type="term" value="F:RNA binding"/>
    <property type="evidence" value="ECO:0007669"/>
    <property type="project" value="InterPro"/>
</dbReference>
<organism evidence="6 7">
    <name type="scientific">Artemisia annua</name>
    <name type="common">Sweet wormwood</name>
    <dbReference type="NCBI Taxonomy" id="35608"/>
    <lineage>
        <taxon>Eukaryota</taxon>
        <taxon>Viridiplantae</taxon>
        <taxon>Streptophyta</taxon>
        <taxon>Embryophyta</taxon>
        <taxon>Tracheophyta</taxon>
        <taxon>Spermatophyta</taxon>
        <taxon>Magnoliopsida</taxon>
        <taxon>eudicotyledons</taxon>
        <taxon>Gunneridae</taxon>
        <taxon>Pentapetalae</taxon>
        <taxon>asterids</taxon>
        <taxon>campanulids</taxon>
        <taxon>Asterales</taxon>
        <taxon>Asteraceae</taxon>
        <taxon>Asteroideae</taxon>
        <taxon>Anthemideae</taxon>
        <taxon>Artemisiinae</taxon>
        <taxon>Artemisia</taxon>
    </lineage>
</organism>
<dbReference type="EMBL" id="PKPP01000080">
    <property type="protein sequence ID" value="PWA98138.1"/>
    <property type="molecule type" value="Genomic_DNA"/>
</dbReference>
<evidence type="ECO:0000256" key="3">
    <source>
        <dbReference type="ARBA" id="ARBA00023187"/>
    </source>
</evidence>
<dbReference type="Gene3D" id="3.30.70.330">
    <property type="match status" value="1"/>
</dbReference>
<feature type="domain" description="RRM" evidence="5">
    <location>
        <begin position="9"/>
        <end position="81"/>
    </location>
</feature>
<dbReference type="CDD" id="cd00590">
    <property type="entry name" value="RRM_SF"/>
    <property type="match status" value="1"/>
</dbReference>
<keyword evidence="3" id="KW-0508">mRNA splicing</keyword>
<dbReference type="GO" id="GO:0006397">
    <property type="term" value="P:mRNA processing"/>
    <property type="evidence" value="ECO:0007669"/>
    <property type="project" value="UniProtKB-KW"/>
</dbReference>
<accession>A0A2U1QJI9</accession>
<evidence type="ECO:0000313" key="6">
    <source>
        <dbReference type="EMBL" id="PWA98138.1"/>
    </source>
</evidence>
<evidence type="ECO:0000256" key="4">
    <source>
        <dbReference type="SAM" id="MobiDB-lite"/>
    </source>
</evidence>
<evidence type="ECO:0000256" key="2">
    <source>
        <dbReference type="ARBA" id="ARBA00022728"/>
    </source>
</evidence>
<dbReference type="AlphaFoldDB" id="A0A2U1QJI9"/>
<dbReference type="PANTHER" id="PTHR23147">
    <property type="entry name" value="SERINE/ARGININE RICH SPLICING FACTOR"/>
    <property type="match status" value="1"/>
</dbReference>
<dbReference type="InterPro" id="IPR000504">
    <property type="entry name" value="RRM_dom"/>
</dbReference>
<name>A0A2U1QJI9_ARTAN</name>
<dbReference type="Pfam" id="PF00076">
    <property type="entry name" value="RRM_1"/>
    <property type="match status" value="1"/>
</dbReference>
<dbReference type="InterPro" id="IPR050907">
    <property type="entry name" value="SRSF"/>
</dbReference>
<protein>
    <recommendedName>
        <fullName evidence="5">RRM domain-containing protein</fullName>
    </recommendedName>
</protein>
<gene>
    <name evidence="6" type="ORF">CTI12_AA004310</name>
</gene>
<evidence type="ECO:0000313" key="7">
    <source>
        <dbReference type="Proteomes" id="UP000245207"/>
    </source>
</evidence>
<keyword evidence="2" id="KW-0747">Spliceosome</keyword>
<dbReference type="OrthoDB" id="1436566at2759"/>
<dbReference type="GO" id="GO:0008380">
    <property type="term" value="P:RNA splicing"/>
    <property type="evidence" value="ECO:0007669"/>
    <property type="project" value="UniProtKB-KW"/>
</dbReference>
<dbReference type="GO" id="GO:0005681">
    <property type="term" value="C:spliceosomal complex"/>
    <property type="evidence" value="ECO:0007669"/>
    <property type="project" value="UniProtKB-KW"/>
</dbReference>
<dbReference type="SUPFAM" id="SSF54928">
    <property type="entry name" value="RNA-binding domain, RBD"/>
    <property type="match status" value="1"/>
</dbReference>
<feature type="region of interest" description="Disordered" evidence="4">
    <location>
        <begin position="284"/>
        <end position="338"/>
    </location>
</feature>
<sequence length="338" mass="38887">MMCVRSLHPFFVTNFPEHFKARDLWRICTQYGNVIDAFIPNRRFKSGYRFGFVRFIKINDVDRLVSNLCTIWVGRLRLHANIARYQRVPFNNVSSQVKTNVVKSTVPGESHKETGVHGHSNSFAQAVKIGHQSHTVVEDHKPALVLDDSCTFHMDLSLSVFGSNIQKDKFMAHGVGSWFTKLQHASSNFKLDERVTWIDIEGVPLCVWTHNTFVRIASKWGSLLHDEDEEAPFFHRKRLCIKTNLEDTIFESFKIIVKGNFFWIRAKEVTGWTPDFNECDEDYTDSDNESLGVNNEETKNKTTSYVDSEVEEIPETIFEQGEQGGRKSNATMEKPNDV</sequence>
<dbReference type="Proteomes" id="UP000245207">
    <property type="component" value="Unassembled WGS sequence"/>
</dbReference>
<comment type="caution">
    <text evidence="6">The sequence shown here is derived from an EMBL/GenBank/DDBJ whole genome shotgun (WGS) entry which is preliminary data.</text>
</comment>
<dbReference type="InterPro" id="IPR035979">
    <property type="entry name" value="RBD_domain_sf"/>
</dbReference>
<evidence type="ECO:0000259" key="5">
    <source>
        <dbReference type="SMART" id="SM00360"/>
    </source>
</evidence>
<dbReference type="InterPro" id="IPR012677">
    <property type="entry name" value="Nucleotide-bd_a/b_plait_sf"/>
</dbReference>
<reference evidence="6 7" key="1">
    <citation type="journal article" date="2018" name="Mol. Plant">
        <title>The genome of Artemisia annua provides insight into the evolution of Asteraceae family and artemisinin biosynthesis.</title>
        <authorList>
            <person name="Shen Q."/>
            <person name="Zhang L."/>
            <person name="Liao Z."/>
            <person name="Wang S."/>
            <person name="Yan T."/>
            <person name="Shi P."/>
            <person name="Liu M."/>
            <person name="Fu X."/>
            <person name="Pan Q."/>
            <person name="Wang Y."/>
            <person name="Lv Z."/>
            <person name="Lu X."/>
            <person name="Zhang F."/>
            <person name="Jiang W."/>
            <person name="Ma Y."/>
            <person name="Chen M."/>
            <person name="Hao X."/>
            <person name="Li L."/>
            <person name="Tang Y."/>
            <person name="Lv G."/>
            <person name="Zhou Y."/>
            <person name="Sun X."/>
            <person name="Brodelius P.E."/>
            <person name="Rose J.K.C."/>
            <person name="Tang K."/>
        </authorList>
    </citation>
    <scope>NUCLEOTIDE SEQUENCE [LARGE SCALE GENOMIC DNA]</scope>
    <source>
        <strain evidence="7">cv. Huhao1</strain>
        <tissue evidence="6">Leaf</tissue>
    </source>
</reference>
<proteinExistence type="predicted"/>
<keyword evidence="1" id="KW-0507">mRNA processing</keyword>
<feature type="compositionally biased region" description="Polar residues" evidence="4">
    <location>
        <begin position="289"/>
        <end position="306"/>
    </location>
</feature>
<keyword evidence="7" id="KW-1185">Reference proteome</keyword>